<keyword evidence="2" id="KW-0805">Transcription regulation</keyword>
<feature type="region of interest" description="Disordered" evidence="7">
    <location>
        <begin position="460"/>
        <end position="483"/>
    </location>
</feature>
<feature type="domain" description="BHLH" evidence="8">
    <location>
        <begin position="486"/>
        <end position="535"/>
    </location>
</feature>
<dbReference type="AlphaFoldDB" id="W1PQK7"/>
<dbReference type="GO" id="GO:0031542">
    <property type="term" value="P:positive regulation of anthocyanin biosynthetic process"/>
    <property type="evidence" value="ECO:0007669"/>
    <property type="project" value="EnsemblPlants"/>
</dbReference>
<dbReference type="InterPro" id="IPR011598">
    <property type="entry name" value="bHLH_dom"/>
</dbReference>
<keyword evidence="3" id="KW-0010">Activator</keyword>
<evidence type="ECO:0000313" key="9">
    <source>
        <dbReference type="EMBL" id="ERN12312.1"/>
    </source>
</evidence>
<dbReference type="SMART" id="SM00353">
    <property type="entry name" value="HLH"/>
    <property type="match status" value="1"/>
</dbReference>
<keyword evidence="4" id="KW-0804">Transcription</keyword>
<dbReference type="OMA" id="IFMDQHG"/>
<feature type="region of interest" description="Disordered" evidence="7">
    <location>
        <begin position="217"/>
        <end position="273"/>
    </location>
</feature>
<dbReference type="eggNOG" id="ENOG502QQU7">
    <property type="taxonomic scope" value="Eukaryota"/>
</dbReference>
<gene>
    <name evidence="9" type="ORF">AMTR_s00025p00048410</name>
</gene>
<dbReference type="PROSITE" id="PS50888">
    <property type="entry name" value="BHLH"/>
    <property type="match status" value="1"/>
</dbReference>
<dbReference type="GO" id="GO:0000976">
    <property type="term" value="F:transcription cis-regulatory region binding"/>
    <property type="evidence" value="ECO:0007669"/>
    <property type="project" value="EnsemblPlants"/>
</dbReference>
<dbReference type="GO" id="GO:0046983">
    <property type="term" value="F:protein dimerization activity"/>
    <property type="evidence" value="ECO:0007669"/>
    <property type="project" value="InterPro"/>
</dbReference>
<sequence length="701" mass="78915">MVPTPSSSSKPNWSMATAETPALSSAAAQLQRLLQLAVQSVQWTYSVFWQICPQQGVLIWGDGYYNGAIKTRKTVQPMEVNAEEVCLQRSQQLRELYDSLSAGETNQPSKRPCAALSPEDLTESEWFYLMCISFTFPLGIGIPGRAASRRHYIWLTGANEEDSKVFTRAILAKVVPVQTIVCIPVMDGVLELGTTERVQEDSSMVQQLKALFMDDQGQLQPQKPVHSEHSTSKPATSTDSFPYHRDHHRPHRQHHHQQHQHHQQPHDQQQEQPPLPWQAVEIEEEGDGESESESEREMQTKDIQVGLSPEGCSDPNPINMTAHTSLTNPPCQEQHLPMPTNNLLLDDTNPWPLLHDDISIGLPSSGATMHRDDMVATQEDGHYSKTVAAVLQRNNTNNNAAPPFLVTYSCQFPKSEDTVFSKWKWNNQAATTTSQGGGGQQWLLKYILFSVPFLHSKYRDENSPKARGDGESGSRLRRGVTTPQDELSANHVLAERRRREKLNERFIILRSLVPFVTKMDKASILGDTIEYVKQLRKRIQDLESRNRQMEINLKTRASVSSETQKLSSTKDRTNSNTSAVLTTAQTLNDRSRTMALDKRKRHILEGARTKMAAGGCITDVQVSIIESDALLELQCPYRNRLLLEIMQTLNELHFETQSVQSSSDNGVLIAEFRAKVKENPNGEKVTLVEAKQAIHHILENC</sequence>
<evidence type="ECO:0000256" key="3">
    <source>
        <dbReference type="ARBA" id="ARBA00023159"/>
    </source>
</evidence>
<evidence type="ECO:0000259" key="8">
    <source>
        <dbReference type="PROSITE" id="PS50888"/>
    </source>
</evidence>
<keyword evidence="5" id="KW-0539">Nucleus</keyword>
<dbReference type="Pfam" id="PF14215">
    <property type="entry name" value="bHLH-MYC_N"/>
    <property type="match status" value="1"/>
</dbReference>
<dbReference type="Gene3D" id="4.10.280.10">
    <property type="entry name" value="Helix-loop-helix DNA-binding domain"/>
    <property type="match status" value="1"/>
</dbReference>
<reference evidence="10" key="1">
    <citation type="journal article" date="2013" name="Science">
        <title>The Amborella genome and the evolution of flowering plants.</title>
        <authorList>
            <consortium name="Amborella Genome Project"/>
        </authorList>
    </citation>
    <scope>NUCLEOTIDE SEQUENCE [LARGE SCALE GENOMIC DNA]</scope>
</reference>
<evidence type="ECO:0000256" key="6">
    <source>
        <dbReference type="SAM" id="Coils"/>
    </source>
</evidence>
<dbReference type="Pfam" id="PF00010">
    <property type="entry name" value="HLH"/>
    <property type="match status" value="1"/>
</dbReference>
<feature type="compositionally biased region" description="Basic residues" evidence="7">
    <location>
        <begin position="245"/>
        <end position="263"/>
    </location>
</feature>
<dbReference type="Gramene" id="ERN12312">
    <property type="protein sequence ID" value="ERN12312"/>
    <property type="gene ID" value="AMTR_s00025p00048410"/>
</dbReference>
<dbReference type="GO" id="GO:2000029">
    <property type="term" value="P:regulation of proanthocyanidin biosynthetic process"/>
    <property type="evidence" value="ECO:0007669"/>
    <property type="project" value="EnsemblPlants"/>
</dbReference>
<feature type="compositionally biased region" description="Acidic residues" evidence="7">
    <location>
        <begin position="282"/>
        <end position="292"/>
    </location>
</feature>
<dbReference type="SUPFAM" id="SSF47459">
    <property type="entry name" value="HLH, helix-loop-helix DNA-binding domain"/>
    <property type="match status" value="1"/>
</dbReference>
<evidence type="ECO:0000256" key="1">
    <source>
        <dbReference type="ARBA" id="ARBA00004123"/>
    </source>
</evidence>
<feature type="region of interest" description="Disordered" evidence="7">
    <location>
        <begin position="282"/>
        <end position="301"/>
    </location>
</feature>
<dbReference type="GO" id="GO:0010026">
    <property type="term" value="P:trichome differentiation"/>
    <property type="evidence" value="ECO:0007669"/>
    <property type="project" value="EnsemblPlants"/>
</dbReference>
<name>W1PQK7_AMBTC</name>
<keyword evidence="10" id="KW-1185">Reference proteome</keyword>
<dbReference type="InterPro" id="IPR054502">
    <property type="entry name" value="bHLH-TF_ACT-like_plant"/>
</dbReference>
<evidence type="ECO:0000256" key="2">
    <source>
        <dbReference type="ARBA" id="ARBA00023015"/>
    </source>
</evidence>
<evidence type="ECO:0000256" key="5">
    <source>
        <dbReference type="ARBA" id="ARBA00023242"/>
    </source>
</evidence>
<evidence type="ECO:0000313" key="10">
    <source>
        <dbReference type="Proteomes" id="UP000017836"/>
    </source>
</evidence>
<proteinExistence type="predicted"/>
<accession>W1PQK7</accession>
<dbReference type="InterPro" id="IPR036638">
    <property type="entry name" value="HLH_DNA-bd_sf"/>
</dbReference>
<comment type="subcellular location">
    <subcellularLocation>
        <location evidence="1">Nucleus</location>
    </subcellularLocation>
</comment>
<protein>
    <recommendedName>
        <fullName evidence="8">BHLH domain-containing protein</fullName>
    </recommendedName>
</protein>
<dbReference type="GO" id="GO:0010214">
    <property type="term" value="P:seed coat development"/>
    <property type="evidence" value="ECO:0007669"/>
    <property type="project" value="EnsemblPlants"/>
</dbReference>
<feature type="coiled-coil region" evidence="6">
    <location>
        <begin position="525"/>
        <end position="552"/>
    </location>
</feature>
<dbReference type="HOGENOM" id="CLU_023211_2_0_1"/>
<dbReference type="GO" id="GO:0009867">
    <property type="term" value="P:jasmonic acid mediated signaling pathway"/>
    <property type="evidence" value="ECO:0007669"/>
    <property type="project" value="EnsemblPlants"/>
</dbReference>
<organism evidence="9 10">
    <name type="scientific">Amborella trichopoda</name>
    <dbReference type="NCBI Taxonomy" id="13333"/>
    <lineage>
        <taxon>Eukaryota</taxon>
        <taxon>Viridiplantae</taxon>
        <taxon>Streptophyta</taxon>
        <taxon>Embryophyta</taxon>
        <taxon>Tracheophyta</taxon>
        <taxon>Spermatophyta</taxon>
        <taxon>Magnoliopsida</taxon>
        <taxon>Amborellales</taxon>
        <taxon>Amborellaceae</taxon>
        <taxon>Amborella</taxon>
    </lineage>
</organism>
<dbReference type="Pfam" id="PF22754">
    <property type="entry name" value="bHLH-TF_ACT-like_plant"/>
    <property type="match status" value="1"/>
</dbReference>
<keyword evidence="6" id="KW-0175">Coiled coil</keyword>
<evidence type="ECO:0000256" key="7">
    <source>
        <dbReference type="SAM" id="MobiDB-lite"/>
    </source>
</evidence>
<dbReference type="STRING" id="13333.W1PQK7"/>
<dbReference type="GO" id="GO:0005634">
    <property type="term" value="C:nucleus"/>
    <property type="evidence" value="ECO:0007669"/>
    <property type="project" value="UniProtKB-SubCell"/>
</dbReference>
<dbReference type="InterPro" id="IPR025610">
    <property type="entry name" value="MYC/MYB_N"/>
</dbReference>
<dbReference type="Proteomes" id="UP000017836">
    <property type="component" value="Unassembled WGS sequence"/>
</dbReference>
<feature type="compositionally biased region" description="Basic and acidic residues" evidence="7">
    <location>
        <begin position="460"/>
        <end position="474"/>
    </location>
</feature>
<dbReference type="PANTHER" id="PTHR46266">
    <property type="entry name" value="TRANSCRIPTION FACTOR TT8"/>
    <property type="match status" value="1"/>
</dbReference>
<dbReference type="EMBL" id="KI392614">
    <property type="protein sequence ID" value="ERN12312.1"/>
    <property type="molecule type" value="Genomic_DNA"/>
</dbReference>
<dbReference type="PANTHER" id="PTHR46266:SF4">
    <property type="entry name" value="TRANSCRIPTION FACTOR TT8"/>
    <property type="match status" value="1"/>
</dbReference>
<evidence type="ECO:0000256" key="4">
    <source>
        <dbReference type="ARBA" id="ARBA00023163"/>
    </source>
</evidence>